<evidence type="ECO:0000256" key="1">
    <source>
        <dbReference type="SAM" id="MobiDB-lite"/>
    </source>
</evidence>
<organism evidence="2">
    <name type="scientific">bioreactor metagenome</name>
    <dbReference type="NCBI Taxonomy" id="1076179"/>
    <lineage>
        <taxon>unclassified sequences</taxon>
        <taxon>metagenomes</taxon>
        <taxon>ecological metagenomes</taxon>
    </lineage>
</organism>
<comment type="caution">
    <text evidence="2">The sequence shown here is derived from an EMBL/GenBank/DDBJ whole genome shotgun (WGS) entry which is preliminary data.</text>
</comment>
<evidence type="ECO:0000313" key="2">
    <source>
        <dbReference type="EMBL" id="MPM08907.1"/>
    </source>
</evidence>
<proteinExistence type="predicted"/>
<accession>A0A644WYW9</accession>
<gene>
    <name evidence="2" type="ORF">SDC9_55223</name>
</gene>
<dbReference type="AntiFam" id="ANF00121">
    <property type="entry name" value="Shadow ORF (opposite algI)"/>
</dbReference>
<dbReference type="AlphaFoldDB" id="A0A644WYW9"/>
<protein>
    <submittedName>
        <fullName evidence="2">Uncharacterized protein</fullName>
    </submittedName>
</protein>
<sequence length="66" mass="8132">MILHNRAREQFGKQRQIKRYPERIFLQQVWFAVEIDEIGNPLKRKERDAERKDRLLDIKTRTEQPV</sequence>
<name>A0A644WYW9_9ZZZZ</name>
<dbReference type="EMBL" id="VSSQ01001506">
    <property type="protein sequence ID" value="MPM08907.1"/>
    <property type="molecule type" value="Genomic_DNA"/>
</dbReference>
<feature type="region of interest" description="Disordered" evidence="1">
    <location>
        <begin position="44"/>
        <end position="66"/>
    </location>
</feature>
<reference evidence="2" key="1">
    <citation type="submission" date="2019-08" db="EMBL/GenBank/DDBJ databases">
        <authorList>
            <person name="Kucharzyk K."/>
            <person name="Murdoch R.W."/>
            <person name="Higgins S."/>
            <person name="Loffler F."/>
        </authorList>
    </citation>
    <scope>NUCLEOTIDE SEQUENCE</scope>
</reference>